<sequence length="73" mass="7823">MIKITDTHMTAEHNGKVIAEATRTAGTWHATTWPTPLTYNQAITALTIAELVATGADESDPCVISLREELADG</sequence>
<evidence type="ECO:0000313" key="1">
    <source>
        <dbReference type="EMBL" id="GAA4065813.1"/>
    </source>
</evidence>
<keyword evidence="2" id="KW-1185">Reference proteome</keyword>
<proteinExistence type="predicted"/>
<comment type="caution">
    <text evidence="1">The sequence shown here is derived from an EMBL/GenBank/DDBJ whole genome shotgun (WGS) entry which is preliminary data.</text>
</comment>
<accession>A0ABP7VF06</accession>
<dbReference type="RefSeq" id="WP_344944153.1">
    <property type="nucleotide sequence ID" value="NZ_BAAAZG010000009.1"/>
</dbReference>
<dbReference type="EMBL" id="BAAAZG010000009">
    <property type="protein sequence ID" value="GAA4065813.1"/>
    <property type="molecule type" value="Genomic_DNA"/>
</dbReference>
<dbReference type="Proteomes" id="UP001500683">
    <property type="component" value="Unassembled WGS sequence"/>
</dbReference>
<reference evidence="2" key="1">
    <citation type="journal article" date="2019" name="Int. J. Syst. Evol. Microbiol.">
        <title>The Global Catalogue of Microorganisms (GCM) 10K type strain sequencing project: providing services to taxonomists for standard genome sequencing and annotation.</title>
        <authorList>
            <consortium name="The Broad Institute Genomics Platform"/>
            <consortium name="The Broad Institute Genome Sequencing Center for Infectious Disease"/>
            <person name="Wu L."/>
            <person name="Ma J."/>
        </authorList>
    </citation>
    <scope>NUCLEOTIDE SEQUENCE [LARGE SCALE GENOMIC DNA]</scope>
    <source>
        <strain evidence="2">JCM 16702</strain>
    </source>
</reference>
<protein>
    <submittedName>
        <fullName evidence="1">Uncharacterized protein</fullName>
    </submittedName>
</protein>
<evidence type="ECO:0000313" key="2">
    <source>
        <dbReference type="Proteomes" id="UP001500683"/>
    </source>
</evidence>
<gene>
    <name evidence="1" type="ORF">GCM10022214_20020</name>
</gene>
<organism evidence="1 2">
    <name type="scientific">Actinomadura miaoliensis</name>
    <dbReference type="NCBI Taxonomy" id="430685"/>
    <lineage>
        <taxon>Bacteria</taxon>
        <taxon>Bacillati</taxon>
        <taxon>Actinomycetota</taxon>
        <taxon>Actinomycetes</taxon>
        <taxon>Streptosporangiales</taxon>
        <taxon>Thermomonosporaceae</taxon>
        <taxon>Actinomadura</taxon>
    </lineage>
</organism>
<name>A0ABP7VF06_9ACTN</name>